<gene>
    <name evidence="1" type="ORF">GCM10008986_16420</name>
</gene>
<evidence type="ECO:0008006" key="3">
    <source>
        <dbReference type="Google" id="ProtNLM"/>
    </source>
</evidence>
<name>A0ABN1B664_9BACI</name>
<evidence type="ECO:0000313" key="1">
    <source>
        <dbReference type="EMBL" id="GAA0491077.1"/>
    </source>
</evidence>
<keyword evidence="2" id="KW-1185">Reference proteome</keyword>
<protein>
    <recommendedName>
        <fullName evidence="3">Inhibitor of sigma-G Gin</fullName>
    </recommendedName>
</protein>
<accession>A0ABN1B664</accession>
<evidence type="ECO:0000313" key="2">
    <source>
        <dbReference type="Proteomes" id="UP001500880"/>
    </source>
</evidence>
<dbReference type="EMBL" id="BAAADO010000003">
    <property type="protein sequence ID" value="GAA0491077.1"/>
    <property type="molecule type" value="Genomic_DNA"/>
</dbReference>
<dbReference type="Proteomes" id="UP001500880">
    <property type="component" value="Unassembled WGS sequence"/>
</dbReference>
<comment type="caution">
    <text evidence="1">The sequence shown here is derived from an EMBL/GenBank/DDBJ whole genome shotgun (WGS) entry which is preliminary data.</text>
</comment>
<reference evidence="1 2" key="1">
    <citation type="journal article" date="2019" name="Int. J. Syst. Evol. Microbiol.">
        <title>The Global Catalogue of Microorganisms (GCM) 10K type strain sequencing project: providing services to taxonomists for standard genome sequencing and annotation.</title>
        <authorList>
            <consortium name="The Broad Institute Genomics Platform"/>
            <consortium name="The Broad Institute Genome Sequencing Center for Infectious Disease"/>
            <person name="Wu L."/>
            <person name="Ma J."/>
        </authorList>
    </citation>
    <scope>NUCLEOTIDE SEQUENCE [LARGE SCALE GENOMIC DNA]</scope>
    <source>
        <strain evidence="1 2">JCM 12389</strain>
    </source>
</reference>
<organism evidence="1 2">
    <name type="scientific">Salinibacillus aidingensis</name>
    <dbReference type="NCBI Taxonomy" id="237684"/>
    <lineage>
        <taxon>Bacteria</taxon>
        <taxon>Bacillati</taxon>
        <taxon>Bacillota</taxon>
        <taxon>Bacilli</taxon>
        <taxon>Bacillales</taxon>
        <taxon>Bacillaceae</taxon>
        <taxon>Salinibacillus</taxon>
    </lineage>
</organism>
<proteinExistence type="predicted"/>
<sequence length="65" mass="7383">MCPLCNRRGVMWSEVVSGCVQVVKCPICEPKSKEQLDKELADFNKRIQNAIHHLEVKKYAGLHSS</sequence>